<dbReference type="EMBL" id="MU006731">
    <property type="protein sequence ID" value="KAF2624340.1"/>
    <property type="molecule type" value="Genomic_DNA"/>
</dbReference>
<evidence type="ECO:0000313" key="1">
    <source>
        <dbReference type="EMBL" id="KAF2624340.1"/>
    </source>
</evidence>
<reference evidence="1" key="1">
    <citation type="journal article" date="2020" name="Stud. Mycol.">
        <title>101 Dothideomycetes genomes: a test case for predicting lifestyles and emergence of pathogens.</title>
        <authorList>
            <person name="Haridas S."/>
            <person name="Albert R."/>
            <person name="Binder M."/>
            <person name="Bloem J."/>
            <person name="Labutti K."/>
            <person name="Salamov A."/>
            <person name="Andreopoulos B."/>
            <person name="Baker S."/>
            <person name="Barry K."/>
            <person name="Bills G."/>
            <person name="Bluhm B."/>
            <person name="Cannon C."/>
            <person name="Castanera R."/>
            <person name="Culley D."/>
            <person name="Daum C."/>
            <person name="Ezra D."/>
            <person name="Gonzalez J."/>
            <person name="Henrissat B."/>
            <person name="Kuo A."/>
            <person name="Liang C."/>
            <person name="Lipzen A."/>
            <person name="Lutzoni F."/>
            <person name="Magnuson J."/>
            <person name="Mondo S."/>
            <person name="Nolan M."/>
            <person name="Ohm R."/>
            <person name="Pangilinan J."/>
            <person name="Park H.-J."/>
            <person name="Ramirez L."/>
            <person name="Alfaro M."/>
            <person name="Sun H."/>
            <person name="Tritt A."/>
            <person name="Yoshinaga Y."/>
            <person name="Zwiers L.-H."/>
            <person name="Turgeon B."/>
            <person name="Goodwin S."/>
            <person name="Spatafora J."/>
            <person name="Crous P."/>
            <person name="Grigoriev I."/>
        </authorList>
    </citation>
    <scope>NUCLEOTIDE SEQUENCE</scope>
    <source>
        <strain evidence="1">CBS 525.71</strain>
    </source>
</reference>
<gene>
    <name evidence="1" type="ORF">BU25DRAFT_413588</name>
</gene>
<dbReference type="Proteomes" id="UP000799754">
    <property type="component" value="Unassembled WGS sequence"/>
</dbReference>
<name>A0ACB6RSH3_9PLEO</name>
<protein>
    <submittedName>
        <fullName evidence="1">Uncharacterized protein</fullName>
    </submittedName>
</protein>
<comment type="caution">
    <text evidence="1">The sequence shown here is derived from an EMBL/GenBank/DDBJ whole genome shotgun (WGS) entry which is preliminary data.</text>
</comment>
<accession>A0ACB6RSH3</accession>
<keyword evidence="2" id="KW-1185">Reference proteome</keyword>
<sequence>MANPTFAELHSVRTGKMGWGVDRYGCLSLHLTTIKDCRLKHESIYVERKTLEVSKVREDDDCQGPDTAKS</sequence>
<proteinExistence type="predicted"/>
<evidence type="ECO:0000313" key="2">
    <source>
        <dbReference type="Proteomes" id="UP000799754"/>
    </source>
</evidence>
<organism evidence="1 2">
    <name type="scientific">Macroventuria anomochaeta</name>
    <dbReference type="NCBI Taxonomy" id="301207"/>
    <lineage>
        <taxon>Eukaryota</taxon>
        <taxon>Fungi</taxon>
        <taxon>Dikarya</taxon>
        <taxon>Ascomycota</taxon>
        <taxon>Pezizomycotina</taxon>
        <taxon>Dothideomycetes</taxon>
        <taxon>Pleosporomycetidae</taxon>
        <taxon>Pleosporales</taxon>
        <taxon>Pleosporineae</taxon>
        <taxon>Didymellaceae</taxon>
        <taxon>Macroventuria</taxon>
    </lineage>
</organism>